<evidence type="ECO:0000313" key="1">
    <source>
        <dbReference type="EMBL" id="SDW85914.1"/>
    </source>
</evidence>
<proteinExistence type="predicted"/>
<reference evidence="1 2" key="1">
    <citation type="submission" date="2016-10" db="EMBL/GenBank/DDBJ databases">
        <authorList>
            <person name="de Groot N.N."/>
        </authorList>
    </citation>
    <scope>NUCLEOTIDE SEQUENCE [LARGE SCALE GENOMIC DNA]</scope>
    <source>
        <strain evidence="1 2">DSM 24956</strain>
    </source>
</reference>
<protein>
    <submittedName>
        <fullName evidence="1">Putative rhamnosyl transferase</fullName>
    </submittedName>
</protein>
<dbReference type="STRING" id="762486.SAMN05444411_102325"/>
<dbReference type="EMBL" id="FNNJ01000002">
    <property type="protein sequence ID" value="SDW85914.1"/>
    <property type="molecule type" value="Genomic_DNA"/>
</dbReference>
<dbReference type="Proteomes" id="UP000199595">
    <property type="component" value="Unassembled WGS sequence"/>
</dbReference>
<organism evidence="1 2">
    <name type="scientific">Lutibacter oricola</name>
    <dbReference type="NCBI Taxonomy" id="762486"/>
    <lineage>
        <taxon>Bacteria</taxon>
        <taxon>Pseudomonadati</taxon>
        <taxon>Bacteroidota</taxon>
        <taxon>Flavobacteriia</taxon>
        <taxon>Flavobacteriales</taxon>
        <taxon>Flavobacteriaceae</taxon>
        <taxon>Lutibacter</taxon>
    </lineage>
</organism>
<dbReference type="GO" id="GO:0016740">
    <property type="term" value="F:transferase activity"/>
    <property type="evidence" value="ECO:0007669"/>
    <property type="project" value="UniProtKB-KW"/>
</dbReference>
<evidence type="ECO:0000313" key="2">
    <source>
        <dbReference type="Proteomes" id="UP000199595"/>
    </source>
</evidence>
<gene>
    <name evidence="1" type="ORF">SAMN05444411_102325</name>
</gene>
<name>A0A1H2X079_9FLAO</name>
<dbReference type="AlphaFoldDB" id="A0A1H2X079"/>
<keyword evidence="1" id="KW-0808">Transferase</keyword>
<keyword evidence="2" id="KW-1185">Reference proteome</keyword>
<dbReference type="InterPro" id="IPR021466">
    <property type="entry name" value="Put_rhamnosyl_transferase"/>
</dbReference>
<sequence>MCFKHIIITRFNLTGAWLNDKNGKKVLGLDWLEDRYELFLDYCFPSIKNQSCQNFEWWVYFDENTPKKYKRINCELSNQYENFKPKYEASYESFQMNMPIEITELLRTLDEDILVTTRIDNDDMFTDNTIELIQRNVNLTNCGSIIEFPFGYILEKGKICSFRKINSELNAFISYIEKIKPNKNVDTIYYMEHKRWRDKNRIKIAQKEQWIQIVHNSNVLNRATGQFVSFKEVNKFTSVLFDNLKFENDVILFFKKIKYGLGVKKYRVLKKIRMLRAAK</sequence>
<dbReference type="RefSeq" id="WP_090121274.1">
    <property type="nucleotide sequence ID" value="NZ_FNNJ01000002.1"/>
</dbReference>
<dbReference type="Pfam" id="PF11316">
    <property type="entry name" value="Rhamno_transf"/>
    <property type="match status" value="1"/>
</dbReference>
<dbReference type="OrthoDB" id="9771846at2"/>
<accession>A0A1H2X079</accession>